<name>A0A0J6VLH7_9MYCO</name>
<dbReference type="AlphaFoldDB" id="A0A0J6VLH7"/>
<dbReference type="RefSeq" id="WP_048472415.1">
    <property type="nucleotide sequence ID" value="NZ_JYNL01000064.1"/>
</dbReference>
<evidence type="ECO:0000313" key="1">
    <source>
        <dbReference type="EMBL" id="KMO70402.1"/>
    </source>
</evidence>
<dbReference type="Proteomes" id="UP000036513">
    <property type="component" value="Unassembled WGS sequence"/>
</dbReference>
<gene>
    <name evidence="1" type="ORF">MCHLDSM_05290</name>
</gene>
<proteinExistence type="predicted"/>
<dbReference type="STRING" id="37916.MCHLDSM_05290"/>
<evidence type="ECO:0000313" key="2">
    <source>
        <dbReference type="Proteomes" id="UP000036513"/>
    </source>
</evidence>
<organism evidence="1 2">
    <name type="scientific">Mycolicibacterium chlorophenolicum</name>
    <dbReference type="NCBI Taxonomy" id="37916"/>
    <lineage>
        <taxon>Bacteria</taxon>
        <taxon>Bacillati</taxon>
        <taxon>Actinomycetota</taxon>
        <taxon>Actinomycetes</taxon>
        <taxon>Mycobacteriales</taxon>
        <taxon>Mycobacteriaceae</taxon>
        <taxon>Mycolicibacterium</taxon>
    </lineage>
</organism>
<sequence length="320" mass="34533">MSTAAESRSSKVDGAAILASQGLLTADDYTLAASAKAFDDGGAYRLEISGVERLSTLEALLDESTEQGVHIHRIIAFGGGTTLLNTGELRDVAVLAAENDIELIAVPGPRTGWDLGRQALSTEGQAGGRRVRGLDNVRYLLDDYLRIFSTGIRGVLVWDEGVLDILNKARDAGHIPADAKFKISVYAGHANPASIRILQDLGADSVNPVGDLSRPMLAAIRRSVDIPLDVWAETFESFGGMNRLWEAGDIARVAGPVYFKIEPGESEAVMYNGWVRPEFHEELIRHKVRHAAILNELVRTSAPDVTVSPRPRTASRAGLN</sequence>
<comment type="caution">
    <text evidence="1">The sequence shown here is derived from an EMBL/GenBank/DDBJ whole genome shotgun (WGS) entry which is preliminary data.</text>
</comment>
<keyword evidence="2" id="KW-1185">Reference proteome</keyword>
<reference evidence="1 2" key="1">
    <citation type="journal article" date="2015" name="Genome Biol. Evol.">
        <title>Characterization of Three Mycobacterium spp. with Potential Use in Bioremediation by Genome Sequencing and Comparative Genomics.</title>
        <authorList>
            <person name="Das S."/>
            <person name="Pettersson B.M."/>
            <person name="Behra P.R."/>
            <person name="Ramesh M."/>
            <person name="Dasgupta S."/>
            <person name="Bhattacharya A."/>
            <person name="Kirsebom L.A."/>
        </authorList>
    </citation>
    <scope>NUCLEOTIDE SEQUENCE [LARGE SCALE GENOMIC DNA]</scope>
    <source>
        <strain evidence="1 2">DSM 43826</strain>
    </source>
</reference>
<accession>A0A0J6VLH7</accession>
<protein>
    <submittedName>
        <fullName evidence="1">Uncharacterized protein</fullName>
    </submittedName>
</protein>
<dbReference type="PATRIC" id="fig|37916.4.peg.5296"/>
<dbReference type="EMBL" id="JYNL01000064">
    <property type="protein sequence ID" value="KMO70402.1"/>
    <property type="molecule type" value="Genomic_DNA"/>
</dbReference>